<keyword evidence="2" id="KW-1185">Reference proteome</keyword>
<sequence length="158" mass="17242">MIVQNVFDQAIHLMDAQNESTGSTTTADTKEYALRTPNIINTLLDQVYPYSGTYPSVEDGSSERPFLPSVSSLEDELDLDAYICRNVLPFGLAGLLLTEENPTQANFFWQTYLENLNAAKSRLPSSGIESVEDVYGGGEGGESALGWGGIEYGGFGRW</sequence>
<organism evidence="1 2">
    <name type="scientific">Pusillibacter faecalis</name>
    <dbReference type="NCBI Taxonomy" id="2714358"/>
    <lineage>
        <taxon>Bacteria</taxon>
        <taxon>Bacillati</taxon>
        <taxon>Bacillota</taxon>
        <taxon>Clostridia</taxon>
        <taxon>Eubacteriales</taxon>
        <taxon>Oscillospiraceae</taxon>
        <taxon>Pusillibacter</taxon>
    </lineage>
</organism>
<dbReference type="EMBL" id="AP023420">
    <property type="protein sequence ID" value="BCK85355.1"/>
    <property type="molecule type" value="Genomic_DNA"/>
</dbReference>
<dbReference type="AlphaFoldDB" id="A0A810QFK9"/>
<reference evidence="1" key="1">
    <citation type="submission" date="2020-09" db="EMBL/GenBank/DDBJ databases">
        <title>New species isolated from human feces.</title>
        <authorList>
            <person name="Kitahara M."/>
            <person name="Shigeno Y."/>
            <person name="Shime M."/>
            <person name="Matsumoto Y."/>
            <person name="Nakamura S."/>
            <person name="Motooka D."/>
            <person name="Fukuoka S."/>
            <person name="Nishikawa H."/>
            <person name="Benno Y."/>
        </authorList>
    </citation>
    <scope>NUCLEOTIDE SEQUENCE</scope>
    <source>
        <strain evidence="1">MM59</strain>
    </source>
</reference>
<evidence type="ECO:0000313" key="2">
    <source>
        <dbReference type="Proteomes" id="UP000679848"/>
    </source>
</evidence>
<proteinExistence type="predicted"/>
<gene>
    <name evidence="1" type="ORF">MM59RIKEN_26740</name>
</gene>
<evidence type="ECO:0000313" key="1">
    <source>
        <dbReference type="EMBL" id="BCK85355.1"/>
    </source>
</evidence>
<accession>A0A810QFK9</accession>
<protein>
    <submittedName>
        <fullName evidence="1">Uncharacterized protein</fullName>
    </submittedName>
</protein>
<dbReference type="RefSeq" id="WP_213543490.1">
    <property type="nucleotide sequence ID" value="NZ_AP023420.1"/>
</dbReference>
<dbReference type="Proteomes" id="UP000679848">
    <property type="component" value="Chromosome"/>
</dbReference>
<name>A0A810QFK9_9FIRM</name>
<dbReference type="KEGG" id="pfaa:MM59RIKEN_26740"/>